<dbReference type="GO" id="GO:0044613">
    <property type="term" value="C:nuclear pore central transport channel"/>
    <property type="evidence" value="ECO:0000318"/>
    <property type="project" value="GO_Central"/>
</dbReference>
<dbReference type="PANTHER" id="PTHR21527:SF6">
    <property type="entry name" value="NUCLEOPORIN NUP35"/>
    <property type="match status" value="1"/>
</dbReference>
<feature type="region of interest" description="Disordered" evidence="10">
    <location>
        <begin position="1"/>
        <end position="84"/>
    </location>
</feature>
<keyword evidence="6" id="KW-0811">Translocation</keyword>
<evidence type="ECO:0000256" key="9">
    <source>
        <dbReference type="PROSITE-ProRule" id="PRU00804"/>
    </source>
</evidence>
<gene>
    <name evidence="12" type="ORF">KFL_002680030</name>
</gene>
<feature type="compositionally biased region" description="Polar residues" evidence="10">
    <location>
        <begin position="169"/>
        <end position="189"/>
    </location>
</feature>
<dbReference type="GO" id="GO:0017056">
    <property type="term" value="F:structural constituent of nuclear pore"/>
    <property type="evidence" value="ECO:0000318"/>
    <property type="project" value="GO_Central"/>
</dbReference>
<evidence type="ECO:0000256" key="6">
    <source>
        <dbReference type="ARBA" id="ARBA00023010"/>
    </source>
</evidence>
<dbReference type="PROSITE" id="PS51472">
    <property type="entry name" value="RRM_NUP35"/>
    <property type="match status" value="1"/>
</dbReference>
<dbReference type="InterPro" id="IPR012677">
    <property type="entry name" value="Nucleotide-bd_a/b_plait_sf"/>
</dbReference>
<dbReference type="CDD" id="cd12441">
    <property type="entry name" value="RRM_Nup53_like"/>
    <property type="match status" value="1"/>
</dbReference>
<dbReference type="OMA" id="GPREANW"/>
<dbReference type="InterPro" id="IPR007846">
    <property type="entry name" value="RRM_NUP35_dom"/>
</dbReference>
<dbReference type="GO" id="GO:0005543">
    <property type="term" value="F:phospholipid binding"/>
    <property type="evidence" value="ECO:0000318"/>
    <property type="project" value="GO_Central"/>
</dbReference>
<keyword evidence="8 9" id="KW-0539">Nucleus</keyword>
<evidence type="ECO:0000256" key="8">
    <source>
        <dbReference type="ARBA" id="ARBA00023242"/>
    </source>
</evidence>
<reference evidence="12 13" key="1">
    <citation type="journal article" date="2014" name="Nat. Commun.">
        <title>Klebsormidium flaccidum genome reveals primary factors for plant terrestrial adaptation.</title>
        <authorList>
            <person name="Hori K."/>
            <person name="Maruyama F."/>
            <person name="Fujisawa T."/>
            <person name="Togashi T."/>
            <person name="Yamamoto N."/>
            <person name="Seo M."/>
            <person name="Sato S."/>
            <person name="Yamada T."/>
            <person name="Mori H."/>
            <person name="Tajima N."/>
            <person name="Moriyama T."/>
            <person name="Ikeuchi M."/>
            <person name="Watanabe M."/>
            <person name="Wada H."/>
            <person name="Kobayashi K."/>
            <person name="Saito M."/>
            <person name="Masuda T."/>
            <person name="Sasaki-Sekimoto Y."/>
            <person name="Mashiguchi K."/>
            <person name="Awai K."/>
            <person name="Shimojima M."/>
            <person name="Masuda S."/>
            <person name="Iwai M."/>
            <person name="Nobusawa T."/>
            <person name="Narise T."/>
            <person name="Kondo S."/>
            <person name="Saito H."/>
            <person name="Sato R."/>
            <person name="Murakawa M."/>
            <person name="Ihara Y."/>
            <person name="Oshima-Yamada Y."/>
            <person name="Ohtaka K."/>
            <person name="Satoh M."/>
            <person name="Sonobe K."/>
            <person name="Ishii M."/>
            <person name="Ohtani R."/>
            <person name="Kanamori-Sato M."/>
            <person name="Honoki R."/>
            <person name="Miyazaki D."/>
            <person name="Mochizuki H."/>
            <person name="Umetsu J."/>
            <person name="Higashi K."/>
            <person name="Shibata D."/>
            <person name="Kamiya Y."/>
            <person name="Sato N."/>
            <person name="Nakamura Y."/>
            <person name="Tabata S."/>
            <person name="Ida S."/>
            <person name="Kurokawa K."/>
            <person name="Ohta H."/>
        </authorList>
    </citation>
    <scope>NUCLEOTIDE SEQUENCE [LARGE SCALE GENOMIC DNA]</scope>
    <source>
        <strain evidence="12 13">NIES-2285</strain>
    </source>
</reference>
<dbReference type="EMBL" id="DF237217">
    <property type="protein sequence ID" value="GAQ86057.1"/>
    <property type="molecule type" value="Genomic_DNA"/>
</dbReference>
<dbReference type="GO" id="GO:0051028">
    <property type="term" value="P:mRNA transport"/>
    <property type="evidence" value="ECO:0007669"/>
    <property type="project" value="UniProtKB-UniRule"/>
</dbReference>
<evidence type="ECO:0000256" key="7">
    <source>
        <dbReference type="ARBA" id="ARBA00023132"/>
    </source>
</evidence>
<dbReference type="Gene3D" id="3.30.70.330">
    <property type="match status" value="1"/>
</dbReference>
<keyword evidence="4 9" id="KW-0509">mRNA transport</keyword>
<evidence type="ECO:0000256" key="5">
    <source>
        <dbReference type="ARBA" id="ARBA00022927"/>
    </source>
</evidence>
<accession>A0A1Y1IBF6</accession>
<evidence type="ECO:0000256" key="2">
    <source>
        <dbReference type="ARBA" id="ARBA00009454"/>
    </source>
</evidence>
<feature type="region of interest" description="Disordered" evidence="10">
    <location>
        <begin position="324"/>
        <end position="355"/>
    </location>
</feature>
<name>A0A1Y1IBF6_KLENI</name>
<keyword evidence="7 9" id="KW-0906">Nuclear pore complex</keyword>
<dbReference type="FunFam" id="3.30.70.330:FF:000095">
    <property type="entry name" value="Putative Nucleoporin NUP53"/>
    <property type="match status" value="1"/>
</dbReference>
<dbReference type="OrthoDB" id="1733656at2759"/>
<dbReference type="GO" id="GO:0006999">
    <property type="term" value="P:nuclear pore organization"/>
    <property type="evidence" value="ECO:0000318"/>
    <property type="project" value="GO_Central"/>
</dbReference>
<evidence type="ECO:0000259" key="11">
    <source>
        <dbReference type="PROSITE" id="PS51472"/>
    </source>
</evidence>
<dbReference type="GO" id="GO:0006607">
    <property type="term" value="P:NLS-bearing protein import into nucleus"/>
    <property type="evidence" value="ECO:0000318"/>
    <property type="project" value="GO_Central"/>
</dbReference>
<dbReference type="Proteomes" id="UP000054558">
    <property type="component" value="Unassembled WGS sequence"/>
</dbReference>
<feature type="domain" description="RRM Nup35-type" evidence="11">
    <location>
        <begin position="240"/>
        <end position="321"/>
    </location>
</feature>
<feature type="compositionally biased region" description="Low complexity" evidence="10">
    <location>
        <begin position="41"/>
        <end position="51"/>
    </location>
</feature>
<dbReference type="AlphaFoldDB" id="A0A1Y1IBF6"/>
<organism evidence="12 13">
    <name type="scientific">Klebsormidium nitens</name>
    <name type="common">Green alga</name>
    <name type="synonym">Ulothrix nitens</name>
    <dbReference type="NCBI Taxonomy" id="105231"/>
    <lineage>
        <taxon>Eukaryota</taxon>
        <taxon>Viridiplantae</taxon>
        <taxon>Streptophyta</taxon>
        <taxon>Klebsormidiophyceae</taxon>
        <taxon>Klebsormidiales</taxon>
        <taxon>Klebsormidiaceae</taxon>
        <taxon>Klebsormidium</taxon>
    </lineage>
</organism>
<sequence>MHGERGVYLVGKHLEGVGLGQRQRQQPRKDQLPTQTPEARAAPPLALSPSSYMTLQPPVLSLGGSTTPVPHQGGEAPTYGADPILVLPRPPHPPIETLGDFIDRTPEAATPPPQQAFSPGVYGSPPGGGMYGSPPTMGGFAPQGGFAQQASGLWSASGNQSWPPAPPQDQWQHPPQSSGGVPAAANQTPWRMLSFGGGAASPERSPMADSPVSGVVQSGALLTVPQSRPMEGMPQAGRSSEDDRWVTVYGFGPDDTNLVLREFERCGPVVEHVFGPRGSNWMHLQYQNMYDARKALAKNSAQLTGSLIIGVKPLDPQLRASITRKAEDSQTGQQTGVASPLSKTVFGPGPKTPAPAYRPYHLETVDGAKPTGIAQPSKSTMTKVLDFLFSA</sequence>
<keyword evidence="13" id="KW-1185">Reference proteome</keyword>
<dbReference type="PANTHER" id="PTHR21527">
    <property type="entry name" value="NUCLEOPORIN NUP35"/>
    <property type="match status" value="1"/>
</dbReference>
<evidence type="ECO:0000256" key="3">
    <source>
        <dbReference type="ARBA" id="ARBA00022448"/>
    </source>
</evidence>
<dbReference type="GO" id="GO:0044615">
    <property type="term" value="C:nuclear pore nuclear basket"/>
    <property type="evidence" value="ECO:0000318"/>
    <property type="project" value="GO_Central"/>
</dbReference>
<protein>
    <submittedName>
        <fullName evidence="12">Nuclear pore complex protein Nup53</fullName>
    </submittedName>
</protein>
<comment type="similarity">
    <text evidence="2">Belongs to the Nup35 family.</text>
</comment>
<feature type="region of interest" description="Disordered" evidence="10">
    <location>
        <begin position="144"/>
        <end position="212"/>
    </location>
</feature>
<dbReference type="GO" id="GO:0003676">
    <property type="term" value="F:nucleic acid binding"/>
    <property type="evidence" value="ECO:0007669"/>
    <property type="project" value="InterPro"/>
</dbReference>
<dbReference type="InterPro" id="IPR035979">
    <property type="entry name" value="RBD_domain_sf"/>
</dbReference>
<evidence type="ECO:0000313" key="12">
    <source>
        <dbReference type="EMBL" id="GAQ86057.1"/>
    </source>
</evidence>
<evidence type="ECO:0000313" key="13">
    <source>
        <dbReference type="Proteomes" id="UP000054558"/>
    </source>
</evidence>
<comment type="subcellular location">
    <subcellularLocation>
        <location evidence="1">Nucleus</location>
        <location evidence="1">Nuclear pore complex</location>
    </subcellularLocation>
</comment>
<dbReference type="SUPFAM" id="SSF54928">
    <property type="entry name" value="RNA-binding domain, RBD"/>
    <property type="match status" value="1"/>
</dbReference>
<evidence type="ECO:0000256" key="10">
    <source>
        <dbReference type="SAM" id="MobiDB-lite"/>
    </source>
</evidence>
<keyword evidence="5" id="KW-0653">Protein transport</keyword>
<evidence type="ECO:0000256" key="4">
    <source>
        <dbReference type="ARBA" id="ARBA00022816"/>
    </source>
</evidence>
<dbReference type="Pfam" id="PF05172">
    <property type="entry name" value="RRM_Nup35"/>
    <property type="match status" value="1"/>
</dbReference>
<dbReference type="STRING" id="105231.A0A1Y1IBF6"/>
<proteinExistence type="inferred from homology"/>
<keyword evidence="3 9" id="KW-0813">Transport</keyword>
<evidence type="ECO:0000256" key="1">
    <source>
        <dbReference type="ARBA" id="ARBA00004567"/>
    </source>
</evidence>